<evidence type="ECO:0000259" key="2">
    <source>
        <dbReference type="Pfam" id="PF13349"/>
    </source>
</evidence>
<feature type="compositionally biased region" description="Basic and acidic residues" evidence="1">
    <location>
        <begin position="20"/>
        <end position="51"/>
    </location>
</feature>
<keyword evidence="6" id="KW-1185">Reference proteome</keyword>
<dbReference type="RefSeq" id="WP_082849194.1">
    <property type="nucleotide sequence ID" value="NZ_LRIE01000083.1"/>
</dbReference>
<feature type="region of interest" description="Disordered" evidence="1">
    <location>
        <begin position="1"/>
        <end position="51"/>
    </location>
</feature>
<reference evidence="4 6" key="2">
    <citation type="submission" date="2016-06" db="EMBL/GenBank/DDBJ databases">
        <title>Genome sequence of Oerskovia enterophila DSM 43852.</title>
        <authorList>
            <person name="Poehlein A."/>
            <person name="Jag V."/>
            <person name="Bengelsdorf F.R."/>
            <person name="Daniel R."/>
            <person name="Duerre P."/>
        </authorList>
    </citation>
    <scope>NUCLEOTIDE SEQUENCE [LARGE SCALE GENOMIC DNA]</scope>
    <source>
        <strain evidence="4 6">DSM 43852</strain>
    </source>
</reference>
<evidence type="ECO:0000313" key="4">
    <source>
        <dbReference type="EMBL" id="OCI31660.1"/>
    </source>
</evidence>
<evidence type="ECO:0000256" key="1">
    <source>
        <dbReference type="SAM" id="MobiDB-lite"/>
    </source>
</evidence>
<reference evidence="3 5" key="1">
    <citation type="submission" date="2016-01" db="EMBL/GenBank/DDBJ databases">
        <title>Genome sequence of Oerskovia enterophila VJag, an agar and cellulose degrading bacterium.</title>
        <authorList>
            <person name="Poehlein A."/>
            <person name="Jag V."/>
            <person name="Bengelsdorf F."/>
            <person name="Duerre P."/>
            <person name="Daniel R."/>
        </authorList>
    </citation>
    <scope>NUCLEOTIDE SEQUENCE [LARGE SCALE GENOMIC DNA]</scope>
    <source>
        <strain evidence="3 5">VJag</strain>
    </source>
</reference>
<dbReference type="STRING" id="43678.OJAG_34570"/>
<evidence type="ECO:0000313" key="3">
    <source>
        <dbReference type="EMBL" id="KZM33973.1"/>
    </source>
</evidence>
<organism evidence="3 5">
    <name type="scientific">Oerskovia enterophila</name>
    <dbReference type="NCBI Taxonomy" id="43678"/>
    <lineage>
        <taxon>Bacteria</taxon>
        <taxon>Bacillati</taxon>
        <taxon>Actinomycetota</taxon>
        <taxon>Actinomycetes</taxon>
        <taxon>Micrococcales</taxon>
        <taxon>Cellulomonadaceae</taxon>
        <taxon>Oerskovia</taxon>
    </lineage>
</organism>
<evidence type="ECO:0000313" key="5">
    <source>
        <dbReference type="Proteomes" id="UP000076447"/>
    </source>
</evidence>
<protein>
    <recommendedName>
        <fullName evidence="2">DUF4097 domain-containing protein</fullName>
    </recommendedName>
</protein>
<sequence length="316" mass="32583">MTGHDTPPPPDPRPGDQGTEDQHHQNEHQNEHQNVQQHDDRHDTQTQKENDMGTESWVIAAPQQIEVGEVASLVVGLTNGAVEVVSDPTRESGASVDVTEVGPRPLHVTSHAGELRIAYDFAGVEGVVDRVRGLKDKDTATLRVVLPAHLPVKVATARAAVSVTGTRADVSVTTADGAVTVDDTVGVLAVKSAAGRVAVTAHEGDVRVGTASGRVEVGGRLGRVTASTVTGDVVVEARETTPLVTAKTVSGDVTLRLGQGAGVNLKARAVTGKVVLDGAPLPSTQSRTTAVDHSDGTSGAYVSASSISGNLTVSRA</sequence>
<accession>A0A163QAZ3</accession>
<dbReference type="Proteomes" id="UP000093412">
    <property type="component" value="Unassembled WGS sequence"/>
</dbReference>
<name>A0A163QAZ3_9CELL</name>
<dbReference type="OrthoDB" id="3232569at2"/>
<dbReference type="PATRIC" id="fig|43678.3.peg.3621"/>
<comment type="caution">
    <text evidence="3">The sequence shown here is derived from an EMBL/GenBank/DDBJ whole genome shotgun (WGS) entry which is preliminary data.</text>
</comment>
<dbReference type="Pfam" id="PF13349">
    <property type="entry name" value="DUF4097"/>
    <property type="match status" value="1"/>
</dbReference>
<dbReference type="InterPro" id="IPR025164">
    <property type="entry name" value="Toastrack_DUF4097"/>
</dbReference>
<evidence type="ECO:0000313" key="6">
    <source>
        <dbReference type="Proteomes" id="UP000093412"/>
    </source>
</evidence>
<feature type="compositionally biased region" description="Pro residues" evidence="1">
    <location>
        <begin position="1"/>
        <end position="12"/>
    </location>
</feature>
<gene>
    <name evidence="4" type="ORF">OERS_16410</name>
    <name evidence="3" type="ORF">OJAG_34570</name>
</gene>
<dbReference type="EMBL" id="LRIE01000083">
    <property type="protein sequence ID" value="KZM33973.1"/>
    <property type="molecule type" value="Genomic_DNA"/>
</dbReference>
<dbReference type="Proteomes" id="UP000076447">
    <property type="component" value="Unassembled WGS sequence"/>
</dbReference>
<dbReference type="AlphaFoldDB" id="A0A163QAZ3"/>
<dbReference type="EMBL" id="MAQA01000015">
    <property type="protein sequence ID" value="OCI31660.1"/>
    <property type="molecule type" value="Genomic_DNA"/>
</dbReference>
<feature type="domain" description="DUF4097" evidence="2">
    <location>
        <begin position="167"/>
        <end position="313"/>
    </location>
</feature>
<proteinExistence type="predicted"/>